<keyword evidence="5 6" id="KW-0472">Membrane</keyword>
<evidence type="ECO:0000256" key="3">
    <source>
        <dbReference type="ARBA" id="ARBA00022692"/>
    </source>
</evidence>
<evidence type="ECO:0000256" key="1">
    <source>
        <dbReference type="ARBA" id="ARBA00004651"/>
    </source>
</evidence>
<proteinExistence type="predicted"/>
<evidence type="ECO:0000256" key="5">
    <source>
        <dbReference type="ARBA" id="ARBA00023136"/>
    </source>
</evidence>
<dbReference type="NCBIfam" id="TIGR00704">
    <property type="entry name" value="NaPi_cotrn_rel"/>
    <property type="match status" value="1"/>
</dbReference>
<evidence type="ECO:0000259" key="7">
    <source>
        <dbReference type="Pfam" id="PF01895"/>
    </source>
</evidence>
<dbReference type="InterPro" id="IPR003841">
    <property type="entry name" value="Na/Pi_transpt"/>
</dbReference>
<feature type="domain" description="PhoU" evidence="7">
    <location>
        <begin position="455"/>
        <end position="538"/>
    </location>
</feature>
<dbReference type="SUPFAM" id="SSF109755">
    <property type="entry name" value="PhoU-like"/>
    <property type="match status" value="1"/>
</dbReference>
<feature type="transmembrane region" description="Helical" evidence="6">
    <location>
        <begin position="6"/>
        <end position="23"/>
    </location>
</feature>
<feature type="transmembrane region" description="Helical" evidence="6">
    <location>
        <begin position="213"/>
        <end position="236"/>
    </location>
</feature>
<dbReference type="PANTHER" id="PTHR10010">
    <property type="entry name" value="SOLUTE CARRIER FAMILY 34 SODIUM PHOSPHATE , MEMBER 2-RELATED"/>
    <property type="match status" value="1"/>
</dbReference>
<feature type="transmembrane region" description="Helical" evidence="6">
    <location>
        <begin position="53"/>
        <end position="81"/>
    </location>
</feature>
<dbReference type="InterPro" id="IPR004633">
    <property type="entry name" value="NaPi_cotrn-rel/YqeW-like"/>
</dbReference>
<dbReference type="NCBIfam" id="NF037997">
    <property type="entry name" value="Na_Pi_symport"/>
    <property type="match status" value="1"/>
</dbReference>
<evidence type="ECO:0000256" key="4">
    <source>
        <dbReference type="ARBA" id="ARBA00022989"/>
    </source>
</evidence>
<evidence type="ECO:0000313" key="8">
    <source>
        <dbReference type="EMBL" id="MBB5175551.1"/>
    </source>
</evidence>
<keyword evidence="2" id="KW-1003">Cell membrane</keyword>
<dbReference type="RefSeq" id="WP_183672970.1">
    <property type="nucleotide sequence ID" value="NZ_CBCRYX010000001.1"/>
</dbReference>
<feature type="domain" description="PhoU" evidence="7">
    <location>
        <begin position="349"/>
        <end position="430"/>
    </location>
</feature>
<dbReference type="Pfam" id="PF02690">
    <property type="entry name" value="Na_Pi_cotrans"/>
    <property type="match status" value="1"/>
</dbReference>
<sequence>MDITPMEVIFSFLGGLGIFLYGIKSMGDGLQAAAGDRLREILNRMTATPLRGILAGMLVTILIQSSSGTTVITIGLVSAGFMTLKQAIGVIMGANIGTTVTAFIIGLDIGEYALPVLAIGSFLLFFSNKTTTNNIGRILFGFGALFFGLELMGDGVKPLADLEAFRNLMLQMSDNRFLGLAVGTILTVIVQSSSATIAILQNFYLNDLVDLKAALPILLGDNIGTTITAILAALVGSIAAKRAAAVHVIFNVVGAVIFIILLPLFVIYVDFLQSLLNLNKPMTIAFAHGSYNLINTLIQLPFIGTLAWIVTKIVPGKDLAEDYKPNLLDPILLKQSPQLATQSAQSEVKNLGLIVSDTFKDLYKYVENPTDKRYRKIQEKIQLIDNVQDRIRKYLMNILELQNQRSIDSENIAALLEVTRIYTNTADFIEKFTIEYKKKEDARIRISDAAFEGLETMMKHVKRSLDMTVDSIDIYNPAGLERIIQLGKQSNKIEHNLRQDHVSRLNDGTCSPESGAVYAELIALLERIGYNSRNISETILYSTRHELPEEFTIYD</sequence>
<evidence type="ECO:0000313" key="9">
    <source>
        <dbReference type="Proteomes" id="UP000579136"/>
    </source>
</evidence>
<dbReference type="GO" id="GO:0005886">
    <property type="term" value="C:plasma membrane"/>
    <property type="evidence" value="ECO:0007669"/>
    <property type="project" value="UniProtKB-SubCell"/>
</dbReference>
<dbReference type="InterPro" id="IPR038078">
    <property type="entry name" value="PhoU-like_sf"/>
</dbReference>
<feature type="transmembrane region" description="Helical" evidence="6">
    <location>
        <begin position="177"/>
        <end position="201"/>
    </location>
</feature>
<feature type="transmembrane region" description="Helical" evidence="6">
    <location>
        <begin position="112"/>
        <end position="129"/>
    </location>
</feature>
<keyword evidence="4 6" id="KW-1133">Transmembrane helix</keyword>
<dbReference type="GO" id="GO:0005436">
    <property type="term" value="F:sodium:phosphate symporter activity"/>
    <property type="evidence" value="ECO:0007669"/>
    <property type="project" value="InterPro"/>
</dbReference>
<evidence type="ECO:0000256" key="6">
    <source>
        <dbReference type="SAM" id="Phobius"/>
    </source>
</evidence>
<dbReference type="InterPro" id="IPR026022">
    <property type="entry name" value="PhoU_dom"/>
</dbReference>
<organism evidence="8 9">
    <name type="scientific">Nosocomiicoccus ampullae</name>
    <dbReference type="NCBI Taxonomy" id="489910"/>
    <lineage>
        <taxon>Bacteria</taxon>
        <taxon>Bacillati</taxon>
        <taxon>Bacillota</taxon>
        <taxon>Bacilli</taxon>
        <taxon>Bacillales</taxon>
        <taxon>Staphylococcaceae</taxon>
        <taxon>Nosocomiicoccus</taxon>
    </lineage>
</organism>
<protein>
    <submittedName>
        <fullName evidence="8">Phosphate:Na+ symporter</fullName>
    </submittedName>
</protein>
<evidence type="ECO:0000256" key="2">
    <source>
        <dbReference type="ARBA" id="ARBA00022475"/>
    </source>
</evidence>
<comment type="caution">
    <text evidence="8">The sequence shown here is derived from an EMBL/GenBank/DDBJ whole genome shotgun (WGS) entry which is preliminary data.</text>
</comment>
<accession>A0A9Q2CXI9</accession>
<dbReference type="AlphaFoldDB" id="A0A9Q2CXI9"/>
<feature type="transmembrane region" description="Helical" evidence="6">
    <location>
        <begin position="248"/>
        <end position="269"/>
    </location>
</feature>
<dbReference type="EMBL" id="JACHHF010000002">
    <property type="protein sequence ID" value="MBB5175551.1"/>
    <property type="molecule type" value="Genomic_DNA"/>
</dbReference>
<keyword evidence="9" id="KW-1185">Reference proteome</keyword>
<gene>
    <name evidence="8" type="ORF">HNQ45_000421</name>
</gene>
<dbReference type="Pfam" id="PF01895">
    <property type="entry name" value="PhoU"/>
    <property type="match status" value="2"/>
</dbReference>
<name>A0A9Q2CXI9_9STAP</name>
<keyword evidence="3 6" id="KW-0812">Transmembrane</keyword>
<reference evidence="8 9" key="1">
    <citation type="submission" date="2020-08" db="EMBL/GenBank/DDBJ databases">
        <title>Genomic Encyclopedia of Type Strains, Phase IV (KMG-IV): sequencing the most valuable type-strain genomes for metagenomic binning, comparative biology and taxonomic classification.</title>
        <authorList>
            <person name="Goeker M."/>
        </authorList>
    </citation>
    <scope>NUCLEOTIDE SEQUENCE [LARGE SCALE GENOMIC DNA]</scope>
    <source>
        <strain evidence="8 9">DSM 19163</strain>
    </source>
</reference>
<dbReference type="Gene3D" id="1.20.58.220">
    <property type="entry name" value="Phosphate transport system protein phou homolog 2, domain 2"/>
    <property type="match status" value="1"/>
</dbReference>
<dbReference type="Proteomes" id="UP000579136">
    <property type="component" value="Unassembled WGS sequence"/>
</dbReference>
<dbReference type="GO" id="GO:0044341">
    <property type="term" value="P:sodium-dependent phosphate transport"/>
    <property type="evidence" value="ECO:0007669"/>
    <property type="project" value="InterPro"/>
</dbReference>
<dbReference type="PANTHER" id="PTHR10010:SF46">
    <property type="entry name" value="SODIUM-DEPENDENT PHOSPHATE TRANSPORT PROTEIN 2B"/>
    <property type="match status" value="1"/>
</dbReference>
<comment type="subcellular location">
    <subcellularLocation>
        <location evidence="1">Cell membrane</location>
        <topology evidence="1">Multi-pass membrane protein</topology>
    </subcellularLocation>
</comment>